<gene>
    <name evidence="2" type="ORF">A9Q84_01115</name>
</gene>
<feature type="chain" id="PRO_5012734752" evidence="1">
    <location>
        <begin position="26"/>
        <end position="378"/>
    </location>
</feature>
<evidence type="ECO:0000313" key="2">
    <source>
        <dbReference type="EMBL" id="OUR99652.1"/>
    </source>
</evidence>
<evidence type="ECO:0000313" key="3">
    <source>
        <dbReference type="Proteomes" id="UP000196531"/>
    </source>
</evidence>
<sequence length="378" mass="43025">MRPASKNLNLLLSTILIFLAQEVFAADLSVQPLYFEYTNSGQKEESFQINVQAKGNVKIKATIFEASQNISGKLDFTESLDKETIILEKNIYSIKRSGLIRIKGTVKFPKKKKETKVYAVMIEEDKGGAKKGVGIHVRYAVVFKLQLSDKRVYERAILRSAEVKKLKGNKVIQCQIENTTSKDFKSVTFAYIRNSKGKLIEKIILKSLSSWQKGADESIVFPKSKVNLIGKFKKNLMPGDYKVTILSKLNRKKSVIKKVKITIKTTKEEESATRTAPRVSILPKDIKIKVRPKKQTSYRIKISNNSNNEMKLSFPINEKKDSNISIYPREINLRAMKYKYAIIKISHDINFELVTKQISIMNKGIKLTTLPISIIPTK</sequence>
<dbReference type="EMBL" id="MAAO01000002">
    <property type="protein sequence ID" value="OUR99652.1"/>
    <property type="molecule type" value="Genomic_DNA"/>
</dbReference>
<evidence type="ECO:0000256" key="1">
    <source>
        <dbReference type="SAM" id="SignalP"/>
    </source>
</evidence>
<reference evidence="3" key="1">
    <citation type="journal article" date="2017" name="Proc. Natl. Acad. Sci. U.S.A.">
        <title>Simulation of Deepwater Horizon oil plume reveals substrate specialization within a complex community of hydrocarbon-degraders.</title>
        <authorList>
            <person name="Hu P."/>
            <person name="Dubinsky E.A."/>
            <person name="Probst A.J."/>
            <person name="Wang J."/>
            <person name="Sieber C.M.K."/>
            <person name="Tom L.M."/>
            <person name="Gardinali P."/>
            <person name="Banfield J.F."/>
            <person name="Atlas R.M."/>
            <person name="Andersen G.L."/>
        </authorList>
    </citation>
    <scope>NUCLEOTIDE SEQUENCE [LARGE SCALE GENOMIC DNA]</scope>
</reference>
<feature type="signal peptide" evidence="1">
    <location>
        <begin position="1"/>
        <end position="25"/>
    </location>
</feature>
<protein>
    <submittedName>
        <fullName evidence="2">Uncharacterized protein</fullName>
    </submittedName>
</protein>
<comment type="caution">
    <text evidence="2">The sequence shown here is derived from an EMBL/GenBank/DDBJ whole genome shotgun (WGS) entry which is preliminary data.</text>
</comment>
<keyword evidence="1" id="KW-0732">Signal</keyword>
<name>A0A1Y5FBS7_9BACT</name>
<accession>A0A1Y5FBS7</accession>
<organism evidence="2 3">
    <name type="scientific">Halobacteriovorax marinus</name>
    <dbReference type="NCBI Taxonomy" id="97084"/>
    <lineage>
        <taxon>Bacteria</taxon>
        <taxon>Pseudomonadati</taxon>
        <taxon>Bdellovibrionota</taxon>
        <taxon>Bacteriovoracia</taxon>
        <taxon>Bacteriovoracales</taxon>
        <taxon>Halobacteriovoraceae</taxon>
        <taxon>Halobacteriovorax</taxon>
    </lineage>
</organism>
<dbReference type="AlphaFoldDB" id="A0A1Y5FBS7"/>
<dbReference type="Proteomes" id="UP000196531">
    <property type="component" value="Unassembled WGS sequence"/>
</dbReference>
<proteinExistence type="predicted"/>